<feature type="transmembrane region" description="Helical" evidence="2">
    <location>
        <begin position="726"/>
        <end position="744"/>
    </location>
</feature>
<organism evidence="3 4">
    <name type="scientific">Trichoglossum hirsutum</name>
    <dbReference type="NCBI Taxonomy" id="265104"/>
    <lineage>
        <taxon>Eukaryota</taxon>
        <taxon>Fungi</taxon>
        <taxon>Dikarya</taxon>
        <taxon>Ascomycota</taxon>
        <taxon>Pezizomycotina</taxon>
        <taxon>Geoglossomycetes</taxon>
        <taxon>Geoglossales</taxon>
        <taxon>Geoglossaceae</taxon>
        <taxon>Trichoglossum</taxon>
    </lineage>
</organism>
<feature type="transmembrane region" description="Helical" evidence="2">
    <location>
        <begin position="695"/>
        <end position="714"/>
    </location>
</feature>
<protein>
    <submittedName>
        <fullName evidence="3">Uncharacterized protein</fullName>
    </submittedName>
</protein>
<feature type="compositionally biased region" description="Low complexity" evidence="1">
    <location>
        <begin position="493"/>
        <end position="514"/>
    </location>
</feature>
<comment type="caution">
    <text evidence="3">The sequence shown here is derived from an EMBL/GenBank/DDBJ whole genome shotgun (WGS) entry which is preliminary data.</text>
</comment>
<dbReference type="Proteomes" id="UP000750711">
    <property type="component" value="Unassembled WGS sequence"/>
</dbReference>
<keyword evidence="2" id="KW-0472">Membrane</keyword>
<dbReference type="AlphaFoldDB" id="A0A9P8IH28"/>
<feature type="compositionally biased region" description="Basic and acidic residues" evidence="1">
    <location>
        <begin position="477"/>
        <end position="492"/>
    </location>
</feature>
<feature type="compositionally biased region" description="Basic and acidic residues" evidence="1">
    <location>
        <begin position="315"/>
        <end position="334"/>
    </location>
</feature>
<proteinExistence type="predicted"/>
<evidence type="ECO:0000313" key="3">
    <source>
        <dbReference type="EMBL" id="KAH0553287.1"/>
    </source>
</evidence>
<evidence type="ECO:0000313" key="4">
    <source>
        <dbReference type="Proteomes" id="UP000750711"/>
    </source>
</evidence>
<feature type="region of interest" description="Disordered" evidence="1">
    <location>
        <begin position="275"/>
        <end position="363"/>
    </location>
</feature>
<reference evidence="3" key="1">
    <citation type="submission" date="2021-03" db="EMBL/GenBank/DDBJ databases">
        <title>Comparative genomics and phylogenomic investigation of the class Geoglossomycetes provide insights into ecological specialization and systematics.</title>
        <authorList>
            <person name="Melie T."/>
            <person name="Pirro S."/>
            <person name="Miller A.N."/>
            <person name="Quandt A."/>
        </authorList>
    </citation>
    <scope>NUCLEOTIDE SEQUENCE</scope>
    <source>
        <strain evidence="3">CAQ_001_2017</strain>
    </source>
</reference>
<feature type="region of interest" description="Disordered" evidence="1">
    <location>
        <begin position="470"/>
        <end position="529"/>
    </location>
</feature>
<accession>A0A9P8IH28</accession>
<dbReference type="EMBL" id="JAGHQM010001521">
    <property type="protein sequence ID" value="KAH0553287.1"/>
    <property type="molecule type" value="Genomic_DNA"/>
</dbReference>
<sequence length="754" mass="82221">MVADVEKAHEIWWKDRRDDTESSASSPSSIWSSEDCQSIATNTTIGTSGAKQLVSLFAADEDLRFLILASLGKVEARVFEKTFSLSLKVYSTDLQRIATLPSHTAAAQMVGEKSKFVARLLRRIIKPEKIKHRSKIESLRKQGPAKRLMLDKFFSGLDQAQEGQSEVTLNCDKGNCDTGSDESEGDEIPNFESVKNFLVSTVPFIGLKGRLKDNLAQFLDSAKGHTGARPLGTPAQGNSKGKAPLRETDDPSPFLLQPVGLDTQGHDEEESIVAIQDINFGPSIRTEPPPRISSPDAIQPLHLPSPIVSPMVTERQIDSRDVPNPRSQESEYRSRPSPTIGPGQHSSSISEEAESTLCEATHPQELTTEITTSSSTEDGSTATHQLPDERTSLLGSEFEEVLWSCSCGVSFTEHIQECVPGGVSQWLQEIYEATGTDSRVRFAADLRRSTIIGRLSQFFGRTLAACEEDGASPASRARPDNHLSSESSDSRTIRSSGASSSSVLERSGISTSSGSPGGGTGQTGQISSASPSDSGAYLLLCFNYWGFKTKLIHLDISGCRSDMAMFQKMNEKYYGVGKRRRLWNLLSLRTLSSIEFVRFHIYFKNNVAIDLSTIGELPPASEPYVYSVGKRAIKPNIPNQALLHFFLQPEHSGGCTHSHRRLPKRTAKLELAAEDCYAPGWGPWFREEFSWAKAFVMEALIAGGSLAFGIAWSLHSGNGLQDGFSVGAWMLTVGTLGLGLLHGVSNYSSYVGTL</sequence>
<gene>
    <name evidence="3" type="ORF">GP486_006580</name>
</gene>
<evidence type="ECO:0000256" key="1">
    <source>
        <dbReference type="SAM" id="MobiDB-lite"/>
    </source>
</evidence>
<keyword evidence="4" id="KW-1185">Reference proteome</keyword>
<keyword evidence="2" id="KW-1133">Transmembrane helix</keyword>
<evidence type="ECO:0000256" key="2">
    <source>
        <dbReference type="SAM" id="Phobius"/>
    </source>
</evidence>
<keyword evidence="2" id="KW-0812">Transmembrane</keyword>
<name>A0A9P8IH28_9PEZI</name>
<feature type="region of interest" description="Disordered" evidence="1">
    <location>
        <begin position="224"/>
        <end position="261"/>
    </location>
</feature>